<protein>
    <recommendedName>
        <fullName evidence="5">DUF3037 domain-containing protein</fullName>
    </recommendedName>
</protein>
<dbReference type="EMBL" id="CP022385">
    <property type="protein sequence ID" value="ATA84337.1"/>
    <property type="molecule type" value="Genomic_DNA"/>
</dbReference>
<sequence>METLLCTINLSPNTISDDRFSIGLIMAKGETLFFNYSEEKLQKLKSLFSPNAFLVIHQYLKSLYNQFNTEEDTLFSKKELLHQWVNEAYLSYLEKYNNNLVRFSKTTKIDIELDEAIFKRFFERYVSPYPTKIEKKKVVNITQKERAKQFFEKAQGRVNIEKEIHPTEIEHLLVKTKVSFIGKNNIPVAGNMLNLQNGIQGIENTISRFISLAQALDYNINAKGKYYLIGEEPDKSLKENHLLWKELRALKTMKYIELDEVAQVENYFEQHEVRPYFV</sequence>
<dbReference type="AlphaFoldDB" id="A0AAX2IBS9"/>
<evidence type="ECO:0000313" key="4">
    <source>
        <dbReference type="Proteomes" id="UP000249902"/>
    </source>
</evidence>
<dbReference type="Proteomes" id="UP000249902">
    <property type="component" value="Unassembled WGS sequence"/>
</dbReference>
<evidence type="ECO:0008006" key="5">
    <source>
        <dbReference type="Google" id="ProtNLM"/>
    </source>
</evidence>
<proteinExistence type="predicted"/>
<dbReference type="RefSeq" id="WP_002682050.1">
    <property type="nucleotide sequence ID" value="NZ_CAUSCS010000030.1"/>
</dbReference>
<keyword evidence="3" id="KW-1185">Reference proteome</keyword>
<evidence type="ECO:0000313" key="2">
    <source>
        <dbReference type="EMBL" id="SQA75907.1"/>
    </source>
</evidence>
<dbReference type="KEGG" id="cspu:CGC55_07375"/>
<evidence type="ECO:0000313" key="3">
    <source>
        <dbReference type="Proteomes" id="UP000217301"/>
    </source>
</evidence>
<reference evidence="1" key="1">
    <citation type="journal article" date="2017" name="Genome Announc.">
        <title>Twelve Complete Reference Genomes of Clinical Isolates in the Capnocytophaga Genus.</title>
        <authorList>
            <person name="Villarma A."/>
            <person name="Gulvik C.A."/>
            <person name="Rowe L.A."/>
            <person name="Sheth M."/>
            <person name="Juieng P."/>
            <person name="Nicholson A.C."/>
            <person name="Loparev V.N."/>
            <person name="McQuiston J.R."/>
        </authorList>
    </citation>
    <scope>NUCLEOTIDE SEQUENCE</scope>
    <source>
        <strain evidence="1">KC1668</strain>
    </source>
</reference>
<reference evidence="2 4" key="3">
    <citation type="submission" date="2018-06" db="EMBL/GenBank/DDBJ databases">
        <authorList>
            <consortium name="Pathogen Informatics"/>
            <person name="Doyle S."/>
        </authorList>
    </citation>
    <scope>NUCLEOTIDE SEQUENCE [LARGE SCALE GENOMIC DNA]</scope>
    <source>
        <strain evidence="2 4">NCTC11653</strain>
    </source>
</reference>
<name>A0AAX2IBS9_CAPSP</name>
<gene>
    <name evidence="1" type="ORF">CGC55_07375</name>
    <name evidence="2" type="ORF">NCTC11653_01820</name>
</gene>
<accession>A0AAX2IBS9</accession>
<dbReference type="EMBL" id="UAVP01000008">
    <property type="protein sequence ID" value="SQA75907.1"/>
    <property type="molecule type" value="Genomic_DNA"/>
</dbReference>
<reference evidence="3" key="2">
    <citation type="submission" date="2017-06" db="EMBL/GenBank/DDBJ databases">
        <title>Capnocytophaga spp. assemblies.</title>
        <authorList>
            <person name="Gulvik C.A."/>
        </authorList>
    </citation>
    <scope>NUCLEOTIDE SEQUENCE [LARGE SCALE GENOMIC DNA]</scope>
    <source>
        <strain evidence="3">KC1668</strain>
    </source>
</reference>
<evidence type="ECO:0000313" key="1">
    <source>
        <dbReference type="EMBL" id="ATA84337.1"/>
    </source>
</evidence>
<organism evidence="2 4">
    <name type="scientific">Capnocytophaga sputigena</name>
    <dbReference type="NCBI Taxonomy" id="1019"/>
    <lineage>
        <taxon>Bacteria</taxon>
        <taxon>Pseudomonadati</taxon>
        <taxon>Bacteroidota</taxon>
        <taxon>Flavobacteriia</taxon>
        <taxon>Flavobacteriales</taxon>
        <taxon>Flavobacteriaceae</taxon>
        <taxon>Capnocytophaga</taxon>
    </lineage>
</organism>
<dbReference type="Proteomes" id="UP000217301">
    <property type="component" value="Chromosome"/>
</dbReference>